<keyword evidence="2" id="KW-1133">Transmembrane helix</keyword>
<evidence type="ECO:0008006" key="5">
    <source>
        <dbReference type="Google" id="ProtNLM"/>
    </source>
</evidence>
<feature type="transmembrane region" description="Helical" evidence="2">
    <location>
        <begin position="12"/>
        <end position="32"/>
    </location>
</feature>
<feature type="transmembrane region" description="Helical" evidence="2">
    <location>
        <begin position="52"/>
        <end position="76"/>
    </location>
</feature>
<evidence type="ECO:0000256" key="2">
    <source>
        <dbReference type="SAM" id="Phobius"/>
    </source>
</evidence>
<gene>
    <name evidence="3" type="ORF">B0T16DRAFT_409406</name>
</gene>
<protein>
    <recommendedName>
        <fullName evidence="5">Transmembrane protein</fullName>
    </recommendedName>
</protein>
<organism evidence="3 4">
    <name type="scientific">Cercophora newfieldiana</name>
    <dbReference type="NCBI Taxonomy" id="92897"/>
    <lineage>
        <taxon>Eukaryota</taxon>
        <taxon>Fungi</taxon>
        <taxon>Dikarya</taxon>
        <taxon>Ascomycota</taxon>
        <taxon>Pezizomycotina</taxon>
        <taxon>Sordariomycetes</taxon>
        <taxon>Sordariomycetidae</taxon>
        <taxon>Sordariales</taxon>
        <taxon>Lasiosphaeriaceae</taxon>
        <taxon>Cercophora</taxon>
    </lineage>
</organism>
<evidence type="ECO:0000313" key="3">
    <source>
        <dbReference type="EMBL" id="KAK0649097.1"/>
    </source>
</evidence>
<sequence length="167" mass="17905">MALDILSDHPILFAIGLIFYILFALCLGVSCFRDTKNEIELIKNDFGYATLYFLLACLFGLLWPLLVAVALLVWIVSTSITYLCGPDMDFKSCCGINFPGYRGLSQQDDSAPAGAAANEDVEAAAGTEATQPRAEGSMELPSYTGPSSESSSEPPPSYPQACTDGQK</sequence>
<proteinExistence type="predicted"/>
<dbReference type="EMBL" id="JAULSV010000003">
    <property type="protein sequence ID" value="KAK0649097.1"/>
    <property type="molecule type" value="Genomic_DNA"/>
</dbReference>
<comment type="caution">
    <text evidence="3">The sequence shown here is derived from an EMBL/GenBank/DDBJ whole genome shotgun (WGS) entry which is preliminary data.</text>
</comment>
<evidence type="ECO:0000313" key="4">
    <source>
        <dbReference type="Proteomes" id="UP001174936"/>
    </source>
</evidence>
<keyword evidence="4" id="KW-1185">Reference proteome</keyword>
<feature type="compositionally biased region" description="Low complexity" evidence="1">
    <location>
        <begin position="141"/>
        <end position="152"/>
    </location>
</feature>
<accession>A0AA39YAL4</accession>
<dbReference type="Proteomes" id="UP001174936">
    <property type="component" value="Unassembled WGS sequence"/>
</dbReference>
<reference evidence="3" key="1">
    <citation type="submission" date="2023-06" db="EMBL/GenBank/DDBJ databases">
        <title>Genome-scale phylogeny and comparative genomics of the fungal order Sordariales.</title>
        <authorList>
            <consortium name="Lawrence Berkeley National Laboratory"/>
            <person name="Hensen N."/>
            <person name="Bonometti L."/>
            <person name="Westerberg I."/>
            <person name="Brannstrom I.O."/>
            <person name="Guillou S."/>
            <person name="Cros-Aarteil S."/>
            <person name="Calhoun S."/>
            <person name="Haridas S."/>
            <person name="Kuo A."/>
            <person name="Mondo S."/>
            <person name="Pangilinan J."/>
            <person name="Riley R."/>
            <person name="Labutti K."/>
            <person name="Andreopoulos B."/>
            <person name="Lipzen A."/>
            <person name="Chen C."/>
            <person name="Yanf M."/>
            <person name="Daum C."/>
            <person name="Ng V."/>
            <person name="Clum A."/>
            <person name="Steindorff A."/>
            <person name="Ohm R."/>
            <person name="Martin F."/>
            <person name="Silar P."/>
            <person name="Natvig D."/>
            <person name="Lalanne C."/>
            <person name="Gautier V."/>
            <person name="Ament-Velasquez S.L."/>
            <person name="Kruys A."/>
            <person name="Hutchinson M.I."/>
            <person name="Powell A.J."/>
            <person name="Barry K."/>
            <person name="Miller A.N."/>
            <person name="Grigoriev I.V."/>
            <person name="Debuchy R."/>
            <person name="Gladieux P."/>
            <person name="Thoren M.H."/>
            <person name="Johannesson H."/>
        </authorList>
    </citation>
    <scope>NUCLEOTIDE SEQUENCE</scope>
    <source>
        <strain evidence="3">SMH2532-1</strain>
    </source>
</reference>
<keyword evidence="2" id="KW-0472">Membrane</keyword>
<keyword evidence="2" id="KW-0812">Transmembrane</keyword>
<evidence type="ECO:0000256" key="1">
    <source>
        <dbReference type="SAM" id="MobiDB-lite"/>
    </source>
</evidence>
<dbReference type="AlphaFoldDB" id="A0AA39YAL4"/>
<name>A0AA39YAL4_9PEZI</name>
<feature type="region of interest" description="Disordered" evidence="1">
    <location>
        <begin position="106"/>
        <end position="167"/>
    </location>
</feature>